<dbReference type="EMBL" id="HACA01004599">
    <property type="protein sequence ID" value="CDW21960.1"/>
    <property type="molecule type" value="Transcribed_RNA"/>
</dbReference>
<name>A0A0K2T847_LEPSM</name>
<proteinExistence type="predicted"/>
<dbReference type="AlphaFoldDB" id="A0A0K2T847"/>
<protein>
    <submittedName>
        <fullName evidence="1">Uncharacterized protein</fullName>
    </submittedName>
</protein>
<sequence>MPIILPVPGRIYIVFEQGDDLQINLGEESSTANLMIESDSLLSLASFLLDFIRFSSINLFDNYFLINIEQDHVHCHQNLCN</sequence>
<reference evidence="1" key="1">
    <citation type="submission" date="2014-05" db="EMBL/GenBank/DDBJ databases">
        <authorList>
            <person name="Chronopoulou M."/>
        </authorList>
    </citation>
    <scope>NUCLEOTIDE SEQUENCE</scope>
    <source>
        <tissue evidence="1">Whole organism</tissue>
    </source>
</reference>
<organism evidence="1">
    <name type="scientific">Lepeophtheirus salmonis</name>
    <name type="common">Salmon louse</name>
    <name type="synonym">Caligus salmonis</name>
    <dbReference type="NCBI Taxonomy" id="72036"/>
    <lineage>
        <taxon>Eukaryota</taxon>
        <taxon>Metazoa</taxon>
        <taxon>Ecdysozoa</taxon>
        <taxon>Arthropoda</taxon>
        <taxon>Crustacea</taxon>
        <taxon>Multicrustacea</taxon>
        <taxon>Hexanauplia</taxon>
        <taxon>Copepoda</taxon>
        <taxon>Siphonostomatoida</taxon>
        <taxon>Caligidae</taxon>
        <taxon>Lepeophtheirus</taxon>
    </lineage>
</organism>
<feature type="non-terminal residue" evidence="1">
    <location>
        <position position="81"/>
    </location>
</feature>
<evidence type="ECO:0000313" key="1">
    <source>
        <dbReference type="EMBL" id="CDW21960.1"/>
    </source>
</evidence>
<accession>A0A0K2T847</accession>